<dbReference type="EMBL" id="JBBPBM010000020">
    <property type="protein sequence ID" value="KAK8552022.1"/>
    <property type="molecule type" value="Genomic_DNA"/>
</dbReference>
<name>A0ABR2E7X5_9ROSI</name>
<keyword evidence="2" id="KW-1185">Reference proteome</keyword>
<reference evidence="1 2" key="1">
    <citation type="journal article" date="2024" name="G3 (Bethesda)">
        <title>Genome assembly of Hibiscus sabdariffa L. provides insights into metabolisms of medicinal natural products.</title>
        <authorList>
            <person name="Kim T."/>
        </authorList>
    </citation>
    <scope>NUCLEOTIDE SEQUENCE [LARGE SCALE GENOMIC DNA]</scope>
    <source>
        <strain evidence="1">TK-2024</strain>
        <tissue evidence="1">Old leaves</tissue>
    </source>
</reference>
<protein>
    <submittedName>
        <fullName evidence="1">Uncharacterized protein</fullName>
    </submittedName>
</protein>
<evidence type="ECO:0000313" key="1">
    <source>
        <dbReference type="EMBL" id="KAK8552022.1"/>
    </source>
</evidence>
<accession>A0ABR2E7X5</accession>
<dbReference type="Proteomes" id="UP001472677">
    <property type="component" value="Unassembled WGS sequence"/>
</dbReference>
<comment type="caution">
    <text evidence="1">The sequence shown here is derived from an EMBL/GenBank/DDBJ whole genome shotgun (WGS) entry which is preliminary data.</text>
</comment>
<evidence type="ECO:0000313" key="2">
    <source>
        <dbReference type="Proteomes" id="UP001472677"/>
    </source>
</evidence>
<proteinExistence type="predicted"/>
<sequence length="115" mass="13251">MDNMAEFFPLLFPVWNNKWVRLSLNDGMSTLHHRMHRLMKQLLAADAQKHLFPTQHMKNKPSIIGIKVIPTALLSMINQSNKERLTVPPPFTSPVKQQEFSSALNELDNKSINMN</sequence>
<organism evidence="1 2">
    <name type="scientific">Hibiscus sabdariffa</name>
    <name type="common">roselle</name>
    <dbReference type="NCBI Taxonomy" id="183260"/>
    <lineage>
        <taxon>Eukaryota</taxon>
        <taxon>Viridiplantae</taxon>
        <taxon>Streptophyta</taxon>
        <taxon>Embryophyta</taxon>
        <taxon>Tracheophyta</taxon>
        <taxon>Spermatophyta</taxon>
        <taxon>Magnoliopsida</taxon>
        <taxon>eudicotyledons</taxon>
        <taxon>Gunneridae</taxon>
        <taxon>Pentapetalae</taxon>
        <taxon>rosids</taxon>
        <taxon>malvids</taxon>
        <taxon>Malvales</taxon>
        <taxon>Malvaceae</taxon>
        <taxon>Malvoideae</taxon>
        <taxon>Hibiscus</taxon>
    </lineage>
</organism>
<gene>
    <name evidence="1" type="ORF">V6N12_040638</name>
</gene>